<dbReference type="AlphaFoldDB" id="A0A2T7PGZ8"/>
<protein>
    <submittedName>
        <fullName evidence="2">Uncharacterized protein</fullName>
    </submittedName>
</protein>
<name>A0A2T7PGZ8_POMCA</name>
<proteinExistence type="predicted"/>
<sequence>MDRNCYCCGPGGSAKMNTASQGENRGCQMDVDLALSELDSLQSVTGVNYTRGSGAVSTERTVGRHGCRMPRERSLSESISPSTHCLIRSCSESSFESESKKQTASSGDISINVNACINSKKINSAPLTQSHIVGGYHLVRTNKLVRSHSIDNLELAKLKLSDTFNGQLELAKERQAVEQVATGLQNLQMV</sequence>
<reference evidence="2 3" key="1">
    <citation type="submission" date="2018-04" db="EMBL/GenBank/DDBJ databases">
        <title>The genome of golden apple snail Pomacea canaliculata provides insight into stress tolerance and invasive adaptation.</title>
        <authorList>
            <person name="Liu C."/>
            <person name="Liu B."/>
            <person name="Ren Y."/>
            <person name="Zhang Y."/>
            <person name="Wang H."/>
            <person name="Li S."/>
            <person name="Jiang F."/>
            <person name="Yin L."/>
            <person name="Zhang G."/>
            <person name="Qian W."/>
            <person name="Fan W."/>
        </authorList>
    </citation>
    <scope>NUCLEOTIDE SEQUENCE [LARGE SCALE GENOMIC DNA]</scope>
    <source>
        <strain evidence="2">SZHN2017</strain>
        <tissue evidence="2">Muscle</tissue>
    </source>
</reference>
<accession>A0A2T7PGZ8</accession>
<evidence type="ECO:0000256" key="1">
    <source>
        <dbReference type="SAM" id="MobiDB-lite"/>
    </source>
</evidence>
<keyword evidence="3" id="KW-1185">Reference proteome</keyword>
<evidence type="ECO:0000313" key="3">
    <source>
        <dbReference type="Proteomes" id="UP000245119"/>
    </source>
</evidence>
<comment type="caution">
    <text evidence="2">The sequence shown here is derived from an EMBL/GenBank/DDBJ whole genome shotgun (WGS) entry which is preliminary data.</text>
</comment>
<feature type="region of interest" description="Disordered" evidence="1">
    <location>
        <begin position="60"/>
        <end position="80"/>
    </location>
</feature>
<evidence type="ECO:0000313" key="2">
    <source>
        <dbReference type="EMBL" id="PVD32692.1"/>
    </source>
</evidence>
<organism evidence="2 3">
    <name type="scientific">Pomacea canaliculata</name>
    <name type="common">Golden apple snail</name>
    <dbReference type="NCBI Taxonomy" id="400727"/>
    <lineage>
        <taxon>Eukaryota</taxon>
        <taxon>Metazoa</taxon>
        <taxon>Spiralia</taxon>
        <taxon>Lophotrochozoa</taxon>
        <taxon>Mollusca</taxon>
        <taxon>Gastropoda</taxon>
        <taxon>Caenogastropoda</taxon>
        <taxon>Architaenioglossa</taxon>
        <taxon>Ampullarioidea</taxon>
        <taxon>Ampullariidae</taxon>
        <taxon>Pomacea</taxon>
    </lineage>
</organism>
<gene>
    <name evidence="2" type="ORF">C0Q70_08137</name>
</gene>
<dbReference type="EMBL" id="PZQS01000004">
    <property type="protein sequence ID" value="PVD32692.1"/>
    <property type="molecule type" value="Genomic_DNA"/>
</dbReference>
<dbReference type="Proteomes" id="UP000245119">
    <property type="component" value="Linkage Group LG4"/>
</dbReference>